<dbReference type="GO" id="GO:0032991">
    <property type="term" value="C:protein-containing complex"/>
    <property type="evidence" value="ECO:0007669"/>
    <property type="project" value="TreeGrafter"/>
</dbReference>
<dbReference type="OMA" id="TVCANFE"/>
<feature type="disulfide bond" evidence="14">
    <location>
        <begin position="84"/>
        <end position="93"/>
    </location>
</feature>
<evidence type="ECO:0000256" key="5">
    <source>
        <dbReference type="ARBA" id="ARBA00022692"/>
    </source>
</evidence>
<evidence type="ECO:0000313" key="21">
    <source>
        <dbReference type="Proteomes" id="UP000008068"/>
    </source>
</evidence>
<dbReference type="AlphaFoldDB" id="G0NDB5"/>
<reference evidence="21" key="1">
    <citation type="submission" date="2011-07" db="EMBL/GenBank/DDBJ databases">
        <authorList>
            <consortium name="Caenorhabditis brenneri Sequencing and Analysis Consortium"/>
            <person name="Wilson R.K."/>
        </authorList>
    </citation>
    <scope>NUCLEOTIDE SEQUENCE [LARGE SCALE GENOMIC DNA]</scope>
    <source>
        <strain evidence="21">PB2801</strain>
    </source>
</reference>
<comment type="caution">
    <text evidence="13">Lacks conserved residue(s) required for the propagation of feature annotation.</text>
</comment>
<evidence type="ECO:0000256" key="15">
    <source>
        <dbReference type="RuleBase" id="RU280815"/>
    </source>
</evidence>
<dbReference type="FunFam" id="2.10.25.140:FF:000002">
    <property type="entry name" value="Delta-like protein"/>
    <property type="match status" value="1"/>
</dbReference>
<comment type="subcellular location">
    <subcellularLocation>
        <location evidence="1">Cell membrane</location>
        <topology evidence="1">Single-pass type I membrane protein</topology>
    </subcellularLocation>
    <subcellularLocation>
        <location evidence="15">Membrane</location>
        <topology evidence="15">Single-pass type I membrane protein</topology>
    </subcellularLocation>
</comment>
<dbReference type="STRING" id="135651.G0NDB5"/>
<proteinExistence type="predicted"/>
<dbReference type="InParanoid" id="G0NDB5"/>
<dbReference type="GO" id="GO:0051239">
    <property type="term" value="P:regulation of multicellular organismal process"/>
    <property type="evidence" value="ECO:0007669"/>
    <property type="project" value="UniProtKB-ARBA"/>
</dbReference>
<evidence type="ECO:0000259" key="18">
    <source>
        <dbReference type="PROSITE" id="PS50026"/>
    </source>
</evidence>
<dbReference type="EMBL" id="GL379867">
    <property type="protein sequence ID" value="EGT58258.1"/>
    <property type="molecule type" value="Genomic_DNA"/>
</dbReference>
<evidence type="ECO:0000256" key="3">
    <source>
        <dbReference type="ARBA" id="ARBA00022475"/>
    </source>
</evidence>
<keyword evidence="9 15" id="KW-1133">Transmembrane helix</keyword>
<evidence type="ECO:0000256" key="13">
    <source>
        <dbReference type="PROSITE-ProRule" id="PRU00076"/>
    </source>
</evidence>
<dbReference type="PANTHER" id="PTHR24049:SF22">
    <property type="entry name" value="DROSOPHILA CRUMBS HOMOLOG"/>
    <property type="match status" value="1"/>
</dbReference>
<dbReference type="GO" id="GO:0030154">
    <property type="term" value="P:cell differentiation"/>
    <property type="evidence" value="ECO:0007669"/>
    <property type="project" value="UniProtKB-KW"/>
</dbReference>
<keyword evidence="12" id="KW-0325">Glycoprotein</keyword>
<dbReference type="FunFam" id="2.10.25.10:FF:000744">
    <property type="entry name" value="Delta-like protein"/>
    <property type="match status" value="1"/>
</dbReference>
<organism evidence="21">
    <name type="scientific">Caenorhabditis brenneri</name>
    <name type="common">Nematode worm</name>
    <dbReference type="NCBI Taxonomy" id="135651"/>
    <lineage>
        <taxon>Eukaryota</taxon>
        <taxon>Metazoa</taxon>
        <taxon>Ecdysozoa</taxon>
        <taxon>Nematoda</taxon>
        <taxon>Chromadorea</taxon>
        <taxon>Rhabditida</taxon>
        <taxon>Rhabditina</taxon>
        <taxon>Rhabditomorpha</taxon>
        <taxon>Rhabditoidea</taxon>
        <taxon>Rhabditidae</taxon>
        <taxon>Peloderinae</taxon>
        <taxon>Caenorhabditis</taxon>
    </lineage>
</organism>
<dbReference type="FunFam" id="2.10.25.10:FF:000699">
    <property type="entry name" value="Uncharacterized protein, isoform C"/>
    <property type="match status" value="1"/>
</dbReference>
<evidence type="ECO:0000256" key="17">
    <source>
        <dbReference type="SAM" id="Phobius"/>
    </source>
</evidence>
<feature type="disulfide bond" evidence="13">
    <location>
        <begin position="222"/>
        <end position="231"/>
    </location>
</feature>
<feature type="disulfide bond" evidence="13">
    <location>
        <begin position="147"/>
        <end position="156"/>
    </location>
</feature>
<feature type="disulfide bond" evidence="13">
    <location>
        <begin position="129"/>
        <end position="139"/>
    </location>
</feature>
<evidence type="ECO:0000256" key="16">
    <source>
        <dbReference type="SAM" id="MobiDB-lite"/>
    </source>
</evidence>
<evidence type="ECO:0000313" key="20">
    <source>
        <dbReference type="EMBL" id="EGT58258.1"/>
    </source>
</evidence>
<dbReference type="HOGENOM" id="CLU_533452_0_0_1"/>
<keyword evidence="6 15" id="KW-0732">Signal</keyword>
<dbReference type="Gene3D" id="2.10.25.10">
    <property type="entry name" value="Laminin"/>
    <property type="match status" value="3"/>
</dbReference>
<dbReference type="GO" id="GO:0007157">
    <property type="term" value="P:heterophilic cell-cell adhesion via plasma membrane cell adhesion molecules"/>
    <property type="evidence" value="ECO:0007669"/>
    <property type="project" value="TreeGrafter"/>
</dbReference>
<dbReference type="PROSITE" id="PS51051">
    <property type="entry name" value="DSL"/>
    <property type="match status" value="1"/>
</dbReference>
<feature type="domain" description="EGF-like" evidence="18">
    <location>
        <begin position="125"/>
        <end position="157"/>
    </location>
</feature>
<feature type="transmembrane region" description="Helical" evidence="17">
    <location>
        <begin position="335"/>
        <end position="355"/>
    </location>
</feature>
<dbReference type="SMART" id="SM00051">
    <property type="entry name" value="DSL"/>
    <property type="match status" value="1"/>
</dbReference>
<dbReference type="Gene3D" id="2.10.25.140">
    <property type="match status" value="1"/>
</dbReference>
<accession>G0NDB5</accession>
<dbReference type="InterPro" id="IPR057536">
    <property type="entry name" value="C2_N_APX"/>
</dbReference>
<dbReference type="InterPro" id="IPR051022">
    <property type="entry name" value="Notch_Cell-Fate_Det"/>
</dbReference>
<evidence type="ECO:0000256" key="7">
    <source>
        <dbReference type="ARBA" id="ARBA00022737"/>
    </source>
</evidence>
<dbReference type="eggNOG" id="KOG1217">
    <property type="taxonomic scope" value="Eukaryota"/>
</dbReference>
<dbReference type="OrthoDB" id="5912267at2759"/>
<evidence type="ECO:0000256" key="2">
    <source>
        <dbReference type="ARBA" id="ARBA00022473"/>
    </source>
</evidence>
<protein>
    <recommendedName>
        <fullName evidence="15">Delta-like protein</fullName>
    </recommendedName>
</protein>
<keyword evidence="10 15" id="KW-0472">Membrane</keyword>
<dbReference type="GO" id="GO:0045197">
    <property type="term" value="P:establishment or maintenance of epithelial cell apical/basal polarity"/>
    <property type="evidence" value="ECO:0007669"/>
    <property type="project" value="TreeGrafter"/>
</dbReference>
<dbReference type="CDD" id="cd00054">
    <property type="entry name" value="EGF_CA"/>
    <property type="match status" value="1"/>
</dbReference>
<evidence type="ECO:0000256" key="8">
    <source>
        <dbReference type="ARBA" id="ARBA00022782"/>
    </source>
</evidence>
<keyword evidence="5 15" id="KW-0812">Transmembrane</keyword>
<dbReference type="PROSITE" id="PS01186">
    <property type="entry name" value="EGF_2"/>
    <property type="match status" value="1"/>
</dbReference>
<dbReference type="PROSITE" id="PS00022">
    <property type="entry name" value="EGF_1"/>
    <property type="match status" value="3"/>
</dbReference>
<feature type="domain" description="DSL" evidence="19">
    <location>
        <begin position="82"/>
        <end position="124"/>
    </location>
</feature>
<evidence type="ECO:0000256" key="4">
    <source>
        <dbReference type="ARBA" id="ARBA00022536"/>
    </source>
</evidence>
<dbReference type="Pfam" id="PF25337">
    <property type="entry name" value="C2_N_APX"/>
    <property type="match status" value="1"/>
</dbReference>
<keyword evidence="8" id="KW-0221">Differentiation</keyword>
<keyword evidence="7 15" id="KW-0677">Repeat</keyword>
<evidence type="ECO:0000256" key="11">
    <source>
        <dbReference type="ARBA" id="ARBA00023157"/>
    </source>
</evidence>
<evidence type="ECO:0000256" key="1">
    <source>
        <dbReference type="ARBA" id="ARBA00004251"/>
    </source>
</evidence>
<dbReference type="SUPFAM" id="SSF57196">
    <property type="entry name" value="EGF/Laminin"/>
    <property type="match status" value="2"/>
</dbReference>
<evidence type="ECO:0000256" key="10">
    <source>
        <dbReference type="ARBA" id="ARBA00023136"/>
    </source>
</evidence>
<keyword evidence="21" id="KW-1185">Reference proteome</keyword>
<evidence type="ECO:0000256" key="9">
    <source>
        <dbReference type="ARBA" id="ARBA00022989"/>
    </source>
</evidence>
<keyword evidence="3" id="KW-1003">Cell membrane</keyword>
<feature type="compositionally biased region" description="Acidic residues" evidence="16">
    <location>
        <begin position="434"/>
        <end position="443"/>
    </location>
</feature>
<dbReference type="PROSITE" id="PS50026">
    <property type="entry name" value="EGF_3"/>
    <property type="match status" value="2"/>
</dbReference>
<dbReference type="GO" id="GO:0007154">
    <property type="term" value="P:cell communication"/>
    <property type="evidence" value="ECO:0007669"/>
    <property type="project" value="InterPro"/>
</dbReference>
<dbReference type="Proteomes" id="UP000008068">
    <property type="component" value="Unassembled WGS sequence"/>
</dbReference>
<evidence type="ECO:0000259" key="19">
    <source>
        <dbReference type="PROSITE" id="PS51051"/>
    </source>
</evidence>
<evidence type="ECO:0000256" key="14">
    <source>
        <dbReference type="PROSITE-ProRule" id="PRU00377"/>
    </source>
</evidence>
<dbReference type="InterPro" id="IPR001774">
    <property type="entry name" value="DSL"/>
</dbReference>
<evidence type="ECO:0000256" key="12">
    <source>
        <dbReference type="ARBA" id="ARBA00023180"/>
    </source>
</evidence>
<evidence type="ECO:0000256" key="6">
    <source>
        <dbReference type="ARBA" id="ARBA00022729"/>
    </source>
</evidence>
<keyword evidence="2 15" id="KW-0217">Developmental protein</keyword>
<dbReference type="InterPro" id="IPR000742">
    <property type="entry name" value="EGF"/>
</dbReference>
<keyword evidence="11 13" id="KW-1015">Disulfide bond</keyword>
<dbReference type="GO" id="GO:0005886">
    <property type="term" value="C:plasma membrane"/>
    <property type="evidence" value="ECO:0007669"/>
    <property type="project" value="UniProtKB-SubCell"/>
</dbReference>
<comment type="function">
    <text evidence="15">Putative Notch ligand involved in the mediation of Notch signaling.</text>
</comment>
<feature type="region of interest" description="Disordered" evidence="16">
    <location>
        <begin position="398"/>
        <end position="443"/>
    </location>
</feature>
<sequence>MCPAPDDLAEPREVQAGTALRFGTGHYRGEARERIDFHLKVLQPSTNEIIAIEHFRPSVDNEWSPLVLITSQEFNVTIQLRNKCDTSFYGKRCGRFCISSRDHHWECSSEGERRCAAGYTGADCSTPTCFGGCNGRGRCISPNKCSCFDGFNGMQCEQCIPCPGCLHGGCLNGMPNTCKCKDGFIGEKCDIDVNICSAQKPCANGGRCSIAPSSGSGFKCECPFDFLGARCEIPLSSHVCKNGGVFSSMDKKTLQCKCPKGFTGKFCELRINKDCSTMKCSKTSECHMVEGMPMCLEKEVTKMSKNKEIKVDNEKISTKRMEMGNAVGDLETNSLLITLGLFCIIGLMLSMFLIYTRFINKSHRSIPSHTASSLPETTTSSTSSPVYKICIIDAENGHPSNSSDSEPDLCLHRHSPPPPYSSPALSQAYKSIQMDEDSPSFRV</sequence>
<dbReference type="SMART" id="SM00181">
    <property type="entry name" value="EGF"/>
    <property type="match status" value="5"/>
</dbReference>
<feature type="disulfide bond" evidence="14">
    <location>
        <begin position="115"/>
        <end position="124"/>
    </location>
</feature>
<gene>
    <name evidence="20" type="ORF">CAEBREN_18424</name>
</gene>
<name>G0NDB5_CAEBE</name>
<keyword evidence="4 13" id="KW-0245">EGF-like domain</keyword>
<dbReference type="Pfam" id="PF01414">
    <property type="entry name" value="DSL"/>
    <property type="match status" value="1"/>
</dbReference>
<dbReference type="PANTHER" id="PTHR24049">
    <property type="entry name" value="CRUMBS FAMILY MEMBER"/>
    <property type="match status" value="1"/>
</dbReference>
<feature type="domain" description="EGF-like" evidence="18">
    <location>
        <begin position="192"/>
        <end position="232"/>
    </location>
</feature>